<sequence length="126" mass="13336">MLADYERAIAGSGERILRTFEAEAAHRHAIERAEMATVTEGVRAKYQLQGWGMACGFIVAMSGIGGSIYLIATGHDAAGATVFSVDLGGMVAAFIYGRRSSAAPAASQPNVERAEESTRSSRRPSQ</sequence>
<feature type="transmembrane region" description="Helical" evidence="2">
    <location>
        <begin position="77"/>
        <end position="97"/>
    </location>
</feature>
<keyword evidence="2" id="KW-1133">Transmembrane helix</keyword>
<dbReference type="Proteomes" id="UP001370348">
    <property type="component" value="Chromosome"/>
</dbReference>
<dbReference type="RefSeq" id="WP_394825392.1">
    <property type="nucleotide sequence ID" value="NZ_CP089984.1"/>
</dbReference>
<evidence type="ECO:0000256" key="2">
    <source>
        <dbReference type="SAM" id="Phobius"/>
    </source>
</evidence>
<gene>
    <name evidence="3" type="ORF">LZC94_00500</name>
</gene>
<reference evidence="3 4" key="1">
    <citation type="submission" date="2021-12" db="EMBL/GenBank/DDBJ databases">
        <title>Discovery of the Pendulisporaceae a myxobacterial family with distinct sporulation behavior and unique specialized metabolism.</title>
        <authorList>
            <person name="Garcia R."/>
            <person name="Popoff A."/>
            <person name="Bader C.D."/>
            <person name="Loehr J."/>
            <person name="Walesch S."/>
            <person name="Walt C."/>
            <person name="Boldt J."/>
            <person name="Bunk B."/>
            <person name="Haeckl F.J.F.P.J."/>
            <person name="Gunesch A.P."/>
            <person name="Birkelbach J."/>
            <person name="Nuebel U."/>
            <person name="Pietschmann T."/>
            <person name="Bach T."/>
            <person name="Mueller R."/>
        </authorList>
    </citation>
    <scope>NUCLEOTIDE SEQUENCE [LARGE SCALE GENOMIC DNA]</scope>
    <source>
        <strain evidence="3 4">MSr11954</strain>
    </source>
</reference>
<evidence type="ECO:0000313" key="3">
    <source>
        <dbReference type="EMBL" id="WXB15758.1"/>
    </source>
</evidence>
<dbReference type="EMBL" id="CP089984">
    <property type="protein sequence ID" value="WXB15758.1"/>
    <property type="molecule type" value="Genomic_DNA"/>
</dbReference>
<evidence type="ECO:0000256" key="1">
    <source>
        <dbReference type="SAM" id="MobiDB-lite"/>
    </source>
</evidence>
<name>A0ABZ2LXV7_9BACT</name>
<proteinExistence type="predicted"/>
<keyword evidence="2" id="KW-0472">Membrane</keyword>
<dbReference type="Pfam" id="PF10097">
    <property type="entry name" value="DUF2335"/>
    <property type="match status" value="1"/>
</dbReference>
<dbReference type="InterPro" id="IPR019284">
    <property type="entry name" value="RP532"/>
</dbReference>
<feature type="transmembrane region" description="Helical" evidence="2">
    <location>
        <begin position="51"/>
        <end position="71"/>
    </location>
</feature>
<keyword evidence="4" id="KW-1185">Reference proteome</keyword>
<keyword evidence="2" id="KW-0812">Transmembrane</keyword>
<protein>
    <submittedName>
        <fullName evidence="3">DUF2335 domain-containing protein</fullName>
    </submittedName>
</protein>
<feature type="region of interest" description="Disordered" evidence="1">
    <location>
        <begin position="101"/>
        <end position="126"/>
    </location>
</feature>
<organism evidence="3 4">
    <name type="scientific">Pendulispora albinea</name>
    <dbReference type="NCBI Taxonomy" id="2741071"/>
    <lineage>
        <taxon>Bacteria</taxon>
        <taxon>Pseudomonadati</taxon>
        <taxon>Myxococcota</taxon>
        <taxon>Myxococcia</taxon>
        <taxon>Myxococcales</taxon>
        <taxon>Sorangiineae</taxon>
        <taxon>Pendulisporaceae</taxon>
        <taxon>Pendulispora</taxon>
    </lineage>
</organism>
<evidence type="ECO:0000313" key="4">
    <source>
        <dbReference type="Proteomes" id="UP001370348"/>
    </source>
</evidence>
<accession>A0ABZ2LXV7</accession>